<keyword evidence="3" id="KW-1003">Cell membrane</keyword>
<dbReference type="InterPro" id="IPR007353">
    <property type="entry name" value="DUF421"/>
</dbReference>
<dbReference type="Gene3D" id="3.30.240.20">
    <property type="entry name" value="bsu07140 like domains"/>
    <property type="match status" value="1"/>
</dbReference>
<dbReference type="RefSeq" id="WP_140452266.1">
    <property type="nucleotide sequence ID" value="NZ_VFRP01000001.1"/>
</dbReference>
<organism evidence="10 11">
    <name type="scientific">Amaricoccus solimangrovi</name>
    <dbReference type="NCBI Taxonomy" id="2589815"/>
    <lineage>
        <taxon>Bacteria</taxon>
        <taxon>Pseudomonadati</taxon>
        <taxon>Pseudomonadota</taxon>
        <taxon>Alphaproteobacteria</taxon>
        <taxon>Rhodobacterales</taxon>
        <taxon>Paracoccaceae</taxon>
        <taxon>Amaricoccus</taxon>
    </lineage>
</organism>
<dbReference type="Pfam" id="PF04239">
    <property type="entry name" value="DUF421"/>
    <property type="match status" value="1"/>
</dbReference>
<evidence type="ECO:0000256" key="1">
    <source>
        <dbReference type="ARBA" id="ARBA00004651"/>
    </source>
</evidence>
<feature type="transmembrane region" description="Helical" evidence="7">
    <location>
        <begin position="39"/>
        <end position="58"/>
    </location>
</feature>
<comment type="subcellular location">
    <subcellularLocation>
        <location evidence="1">Cell membrane</location>
        <topology evidence="1">Multi-pass membrane protein</topology>
    </subcellularLocation>
</comment>
<dbReference type="InterPro" id="IPR048454">
    <property type="entry name" value="YetF_N"/>
</dbReference>
<dbReference type="AlphaFoldDB" id="A0A501WW69"/>
<evidence type="ECO:0000256" key="5">
    <source>
        <dbReference type="ARBA" id="ARBA00022989"/>
    </source>
</evidence>
<keyword evidence="4 7" id="KW-0812">Transmembrane</keyword>
<keyword evidence="5 7" id="KW-1133">Transmembrane helix</keyword>
<accession>A0A501WW69</accession>
<feature type="transmembrane region" description="Helical" evidence="7">
    <location>
        <begin position="6"/>
        <end position="27"/>
    </location>
</feature>
<dbReference type="InterPro" id="IPR023090">
    <property type="entry name" value="UPF0702_alpha/beta_dom_sf"/>
</dbReference>
<dbReference type="PANTHER" id="PTHR34582">
    <property type="entry name" value="UPF0702 TRANSMEMBRANE PROTEIN YCAP"/>
    <property type="match status" value="1"/>
</dbReference>
<dbReference type="OrthoDB" id="9793799at2"/>
<evidence type="ECO:0000256" key="6">
    <source>
        <dbReference type="ARBA" id="ARBA00023136"/>
    </source>
</evidence>
<evidence type="ECO:0000259" key="9">
    <source>
        <dbReference type="Pfam" id="PF20730"/>
    </source>
</evidence>
<name>A0A501WW69_9RHOB</name>
<gene>
    <name evidence="10" type="ORF">FJM51_01170</name>
</gene>
<proteinExistence type="inferred from homology"/>
<keyword evidence="6 7" id="KW-0472">Membrane</keyword>
<sequence length="171" mass="18056">MFFDGWYDLLRLVVVGALAYAGLILFLRTTGKRTLSKMNAFDLVVTVSLGSTLASAILSSDVSLSEALLAFALLCGLQYGVAALSLRSRRFRDLVKSEPSLLFYRGAFVDSALRAERITREEILAAMRGAGASAPAEVGAVVLETDGSLSVVTGTADGPIESLRHVRGAGA</sequence>
<dbReference type="EMBL" id="VFRP01000001">
    <property type="protein sequence ID" value="TPE53688.1"/>
    <property type="molecule type" value="Genomic_DNA"/>
</dbReference>
<evidence type="ECO:0000313" key="11">
    <source>
        <dbReference type="Proteomes" id="UP000319255"/>
    </source>
</evidence>
<evidence type="ECO:0000259" key="8">
    <source>
        <dbReference type="Pfam" id="PF04239"/>
    </source>
</evidence>
<feature type="transmembrane region" description="Helical" evidence="7">
    <location>
        <begin position="64"/>
        <end position="86"/>
    </location>
</feature>
<feature type="domain" description="YetF C-terminal" evidence="8">
    <location>
        <begin position="87"/>
        <end position="155"/>
    </location>
</feature>
<comment type="similarity">
    <text evidence="2">Belongs to the UPF0702 family.</text>
</comment>
<evidence type="ECO:0000313" key="10">
    <source>
        <dbReference type="EMBL" id="TPE53688.1"/>
    </source>
</evidence>
<dbReference type="PANTHER" id="PTHR34582:SF6">
    <property type="entry name" value="UPF0702 TRANSMEMBRANE PROTEIN YCAP"/>
    <property type="match status" value="1"/>
</dbReference>
<comment type="caution">
    <text evidence="10">The sequence shown here is derived from an EMBL/GenBank/DDBJ whole genome shotgun (WGS) entry which is preliminary data.</text>
</comment>
<keyword evidence="11" id="KW-1185">Reference proteome</keyword>
<protein>
    <submittedName>
        <fullName evidence="10">DUF421 domain-containing protein</fullName>
    </submittedName>
</protein>
<evidence type="ECO:0000256" key="3">
    <source>
        <dbReference type="ARBA" id="ARBA00022475"/>
    </source>
</evidence>
<dbReference type="GO" id="GO:0005886">
    <property type="term" value="C:plasma membrane"/>
    <property type="evidence" value="ECO:0007669"/>
    <property type="project" value="UniProtKB-SubCell"/>
</dbReference>
<dbReference type="Pfam" id="PF20730">
    <property type="entry name" value="YetF_N"/>
    <property type="match status" value="1"/>
</dbReference>
<evidence type="ECO:0000256" key="4">
    <source>
        <dbReference type="ARBA" id="ARBA00022692"/>
    </source>
</evidence>
<evidence type="ECO:0000256" key="7">
    <source>
        <dbReference type="SAM" id="Phobius"/>
    </source>
</evidence>
<evidence type="ECO:0000256" key="2">
    <source>
        <dbReference type="ARBA" id="ARBA00006448"/>
    </source>
</evidence>
<feature type="domain" description="YetF-like N-terminal transmembrane" evidence="9">
    <location>
        <begin position="18"/>
        <end position="78"/>
    </location>
</feature>
<dbReference type="Proteomes" id="UP000319255">
    <property type="component" value="Unassembled WGS sequence"/>
</dbReference>
<reference evidence="10 11" key="1">
    <citation type="submission" date="2019-06" db="EMBL/GenBank/DDBJ databases">
        <title>A novel bacterium of genus Amaricoccus, isolated from marine sediment.</title>
        <authorList>
            <person name="Huang H."/>
            <person name="Mo K."/>
            <person name="Hu Y."/>
        </authorList>
    </citation>
    <scope>NUCLEOTIDE SEQUENCE [LARGE SCALE GENOMIC DNA]</scope>
    <source>
        <strain evidence="10 11">HB172011</strain>
    </source>
</reference>